<keyword evidence="3" id="KW-1185">Reference proteome</keyword>
<dbReference type="RefSeq" id="WP_168660803.1">
    <property type="nucleotide sequence ID" value="NZ_CP051180.1"/>
</dbReference>
<dbReference type="AlphaFoldDB" id="A0A6H1UGU5"/>
<dbReference type="KEGG" id="fes:HER31_11970"/>
<keyword evidence="1" id="KW-0812">Transmembrane</keyword>
<feature type="transmembrane region" description="Helical" evidence="1">
    <location>
        <begin position="7"/>
        <end position="29"/>
    </location>
</feature>
<dbReference type="EMBL" id="CP051180">
    <property type="protein sequence ID" value="QIZ77543.1"/>
    <property type="molecule type" value="Genomic_DNA"/>
</dbReference>
<gene>
    <name evidence="2" type="ORF">HER31_11970</name>
</gene>
<name>A0A6H1UGU5_9GAMM</name>
<dbReference type="Proteomes" id="UP000501602">
    <property type="component" value="Chromosome"/>
</dbReference>
<protein>
    <submittedName>
        <fullName evidence="2">Uncharacterized protein</fullName>
    </submittedName>
</protein>
<evidence type="ECO:0000256" key="1">
    <source>
        <dbReference type="SAM" id="Phobius"/>
    </source>
</evidence>
<accession>A0A6H1UGU5</accession>
<reference evidence="2 3" key="1">
    <citation type="submission" date="2020-04" db="EMBL/GenBank/DDBJ databases">
        <title>Ferrimonas sp. S7 isolated from sea water.</title>
        <authorList>
            <person name="Bae S.S."/>
            <person name="Baek K."/>
        </authorList>
    </citation>
    <scope>NUCLEOTIDE SEQUENCE [LARGE SCALE GENOMIC DNA]</scope>
    <source>
        <strain evidence="2 3">S7</strain>
    </source>
</reference>
<sequence length="149" mass="18044">MSFILDFWCWLTVEKVAVCMTAFGLLYTIHSFNKQQKLIVFMDYTKRYQDICLNLPENINETEFSFDDLDKNTKEKTLRYMRAYFDLCSEEYHLYLQKHIHKNTWKEWESGIQFALSKTAFRSAWEILQLDTIYYSDFSKFVDKTINNT</sequence>
<evidence type="ECO:0000313" key="2">
    <source>
        <dbReference type="EMBL" id="QIZ77543.1"/>
    </source>
</evidence>
<organism evidence="2 3">
    <name type="scientific">Ferrimonas lipolytica</name>
    <dbReference type="NCBI Taxonomy" id="2724191"/>
    <lineage>
        <taxon>Bacteria</taxon>
        <taxon>Pseudomonadati</taxon>
        <taxon>Pseudomonadota</taxon>
        <taxon>Gammaproteobacteria</taxon>
        <taxon>Alteromonadales</taxon>
        <taxon>Ferrimonadaceae</taxon>
        <taxon>Ferrimonas</taxon>
    </lineage>
</organism>
<evidence type="ECO:0000313" key="3">
    <source>
        <dbReference type="Proteomes" id="UP000501602"/>
    </source>
</evidence>
<keyword evidence="1" id="KW-0472">Membrane</keyword>
<proteinExistence type="predicted"/>
<keyword evidence="1" id="KW-1133">Transmembrane helix</keyword>